<dbReference type="PANTHER" id="PTHR12110">
    <property type="entry name" value="HYDROXYPYRUVATE ISOMERASE"/>
    <property type="match status" value="1"/>
</dbReference>
<reference evidence="3 4" key="1">
    <citation type="submission" date="2018-01" db="EMBL/GenBank/DDBJ databases">
        <title>Arthrobacter sp. nov., from glaciers in China.</title>
        <authorList>
            <person name="Liu Q."/>
            <person name="Xin Y.-H."/>
        </authorList>
    </citation>
    <scope>NUCLEOTIDE SEQUENCE [LARGE SCALE GENOMIC DNA]</scope>
    <source>
        <strain evidence="3 4">HLT2-12-2</strain>
    </source>
</reference>
<dbReference type="SUPFAM" id="SSF51658">
    <property type="entry name" value="Xylose isomerase-like"/>
    <property type="match status" value="1"/>
</dbReference>
<dbReference type="Proteomes" id="UP000237061">
    <property type="component" value="Unassembled WGS sequence"/>
</dbReference>
<sequence length="303" mass="31495">MPLAFSTLGCPGDSLEQVVELAQKSGATGVELRAAAGEFVYPGMNAAQRSDVAQALASAGLAVVTLASYVSVCAPPASAYDDGAGDGAADAHADQGANDPVLAELLAAVELAADLSVGNASGPAQVRVFPGAGIEPCALGEDPSAEMLAADKLGASRLNAAAERARERGVVILLETHDSHPRGGDIVRILSHVAADAPVQVIWDLMHPWRHDEEPARTAELLADSLAYAQYKDGVRNPGTNTVTLTLPGQGELPLREMQRLVGGISANHGIEDPWVSLEWERAWHPHLPPLAEALESLKAVLA</sequence>
<proteinExistence type="predicted"/>
<evidence type="ECO:0000256" key="1">
    <source>
        <dbReference type="ARBA" id="ARBA00023277"/>
    </source>
</evidence>
<name>A0A2S3ZV54_ARTGL</name>
<gene>
    <name evidence="3" type="ORF">CVS27_12530</name>
</gene>
<dbReference type="EMBL" id="PPXC01000009">
    <property type="protein sequence ID" value="POH72989.1"/>
    <property type="molecule type" value="Genomic_DNA"/>
</dbReference>
<accession>A0A2S3ZV54</accession>
<feature type="domain" description="Xylose isomerase-like TIM barrel" evidence="2">
    <location>
        <begin position="19"/>
        <end position="300"/>
    </location>
</feature>
<dbReference type="InterPro" id="IPR050312">
    <property type="entry name" value="IolE/XylAMocC-like"/>
</dbReference>
<dbReference type="InterPro" id="IPR013022">
    <property type="entry name" value="Xyl_isomerase-like_TIM-brl"/>
</dbReference>
<dbReference type="PANTHER" id="PTHR12110:SF21">
    <property type="entry name" value="XYLOSE ISOMERASE-LIKE TIM BARREL DOMAIN-CONTAINING PROTEIN"/>
    <property type="match status" value="1"/>
</dbReference>
<protein>
    <recommendedName>
        <fullName evidence="2">Xylose isomerase-like TIM barrel domain-containing protein</fullName>
    </recommendedName>
</protein>
<comment type="caution">
    <text evidence="3">The sequence shown here is derived from an EMBL/GenBank/DDBJ whole genome shotgun (WGS) entry which is preliminary data.</text>
</comment>
<keyword evidence="1" id="KW-0119">Carbohydrate metabolism</keyword>
<dbReference type="Gene3D" id="3.20.20.150">
    <property type="entry name" value="Divalent-metal-dependent TIM barrel enzymes"/>
    <property type="match status" value="1"/>
</dbReference>
<dbReference type="Pfam" id="PF01261">
    <property type="entry name" value="AP_endonuc_2"/>
    <property type="match status" value="1"/>
</dbReference>
<dbReference type="InterPro" id="IPR036237">
    <property type="entry name" value="Xyl_isomerase-like_sf"/>
</dbReference>
<evidence type="ECO:0000313" key="4">
    <source>
        <dbReference type="Proteomes" id="UP000237061"/>
    </source>
</evidence>
<dbReference type="RefSeq" id="WP_103466082.1">
    <property type="nucleotide sequence ID" value="NZ_PPXC01000009.1"/>
</dbReference>
<dbReference type="AlphaFoldDB" id="A0A2S3ZV54"/>
<keyword evidence="4" id="KW-1185">Reference proteome</keyword>
<organism evidence="3 4">
    <name type="scientific">Arthrobacter glacialis</name>
    <dbReference type="NCBI Taxonomy" id="1664"/>
    <lineage>
        <taxon>Bacteria</taxon>
        <taxon>Bacillati</taxon>
        <taxon>Actinomycetota</taxon>
        <taxon>Actinomycetes</taxon>
        <taxon>Micrococcales</taxon>
        <taxon>Micrococcaceae</taxon>
        <taxon>Arthrobacter</taxon>
    </lineage>
</organism>
<evidence type="ECO:0000313" key="3">
    <source>
        <dbReference type="EMBL" id="POH72989.1"/>
    </source>
</evidence>
<evidence type="ECO:0000259" key="2">
    <source>
        <dbReference type="Pfam" id="PF01261"/>
    </source>
</evidence>